<dbReference type="RefSeq" id="WP_197963772.1">
    <property type="nucleotide sequence ID" value="NZ_JACCHP010000034.1"/>
</dbReference>
<dbReference type="Gene3D" id="3.40.50.2300">
    <property type="match status" value="2"/>
</dbReference>
<proteinExistence type="predicted"/>
<evidence type="ECO:0000313" key="1">
    <source>
        <dbReference type="EMBL" id="MBH5402727.1"/>
    </source>
</evidence>
<name>A0ABS0PZS7_9BRAD</name>
<dbReference type="PANTHER" id="PTHR35271:SF1">
    <property type="entry name" value="ABC TRANSPORTER, SUBSTRATE-BINDING LIPOPROTEIN"/>
    <property type="match status" value="1"/>
</dbReference>
<dbReference type="InterPro" id="IPR007487">
    <property type="entry name" value="ABC_transpt-TYRBP-like"/>
</dbReference>
<dbReference type="InterPro" id="IPR028082">
    <property type="entry name" value="Peripla_BP_I"/>
</dbReference>
<protein>
    <submittedName>
        <fullName evidence="1">ABC transporter substrate-binding protein</fullName>
    </submittedName>
</protein>
<comment type="caution">
    <text evidence="1">The sequence shown here is derived from an EMBL/GenBank/DDBJ whole genome shotgun (WGS) entry which is preliminary data.</text>
</comment>
<reference evidence="1 2" key="1">
    <citation type="submission" date="2020-07" db="EMBL/GenBank/DDBJ databases">
        <title>Bradyrhizobium diversity isolated from nodules of indigenous legumes of Western Australia.</title>
        <authorList>
            <person name="Klepa M.S."/>
        </authorList>
    </citation>
    <scope>NUCLEOTIDE SEQUENCE [LARGE SCALE GENOMIC DNA]</scope>
    <source>
        <strain evidence="1 2">CNPSo 4010</strain>
    </source>
</reference>
<sequence>MNRRQFIAAAVCTIGWPLVGLAQRTGSVPRIGFLGLGKSEDWTDQIEALRLGLKRFGYREGRNLLIEFRWAAEVAELDRHAEELSKLNVDIIIAPASTQVEPALRATRTIPIVFAQHADPVGVGHVASLAHPGGNVTGVSMVLTEMAAKGLEILVEAQPGTKRVGVLWNLTTPTHARVLSALEEAAMRKSIDLVGAPIRTADDFNRAFELMVNDNVTSVLVPSSPITNARRRSLAELAIKHRLPTMFANRANVEAGGLMSYGPNFNSMYRYVAFFVDKILKGEKPGDLPVEQASKYELVLNLATARLIGVDLPSILIARVDEVIE</sequence>
<organism evidence="1 2">
    <name type="scientific">Bradyrhizobium agreste</name>
    <dbReference type="NCBI Taxonomy" id="2751811"/>
    <lineage>
        <taxon>Bacteria</taxon>
        <taxon>Pseudomonadati</taxon>
        <taxon>Pseudomonadota</taxon>
        <taxon>Alphaproteobacteria</taxon>
        <taxon>Hyphomicrobiales</taxon>
        <taxon>Nitrobacteraceae</taxon>
        <taxon>Bradyrhizobium</taxon>
    </lineage>
</organism>
<dbReference type="Proteomes" id="UP000807370">
    <property type="component" value="Unassembled WGS sequence"/>
</dbReference>
<dbReference type="EMBL" id="JACCHP010000034">
    <property type="protein sequence ID" value="MBH5402727.1"/>
    <property type="molecule type" value="Genomic_DNA"/>
</dbReference>
<dbReference type="Pfam" id="PF04392">
    <property type="entry name" value="ABC_sub_bind"/>
    <property type="match status" value="1"/>
</dbReference>
<dbReference type="CDD" id="cd06325">
    <property type="entry name" value="PBP1_ABC_unchar_transporter"/>
    <property type="match status" value="1"/>
</dbReference>
<keyword evidence="2" id="KW-1185">Reference proteome</keyword>
<evidence type="ECO:0000313" key="2">
    <source>
        <dbReference type="Proteomes" id="UP000807370"/>
    </source>
</evidence>
<dbReference type="SUPFAM" id="SSF53822">
    <property type="entry name" value="Periplasmic binding protein-like I"/>
    <property type="match status" value="1"/>
</dbReference>
<accession>A0ABS0PZS7</accession>
<dbReference type="PANTHER" id="PTHR35271">
    <property type="entry name" value="ABC TRANSPORTER, SUBSTRATE-BINDING LIPOPROTEIN-RELATED"/>
    <property type="match status" value="1"/>
</dbReference>
<gene>
    <name evidence="1" type="ORF">HZZ13_33765</name>
</gene>